<feature type="compositionally biased region" description="Pro residues" evidence="5">
    <location>
        <begin position="38"/>
        <end position="47"/>
    </location>
</feature>
<accession>A0A3G2S5E3</accession>
<keyword evidence="2" id="KW-0805">Transcription regulation</keyword>
<feature type="region of interest" description="Disordered" evidence="5">
    <location>
        <begin position="523"/>
        <end position="681"/>
    </location>
</feature>
<feature type="compositionally biased region" description="Polar residues" evidence="5">
    <location>
        <begin position="82"/>
        <end position="106"/>
    </location>
</feature>
<feature type="compositionally biased region" description="Low complexity" evidence="5">
    <location>
        <begin position="1"/>
        <end position="24"/>
    </location>
</feature>
<feature type="compositionally biased region" description="Polar residues" evidence="5">
    <location>
        <begin position="531"/>
        <end position="557"/>
    </location>
</feature>
<feature type="compositionally biased region" description="Low complexity" evidence="5">
    <location>
        <begin position="460"/>
        <end position="471"/>
    </location>
</feature>
<evidence type="ECO:0000256" key="3">
    <source>
        <dbReference type="ARBA" id="ARBA00023125"/>
    </source>
</evidence>
<feature type="compositionally biased region" description="Low complexity" evidence="5">
    <location>
        <begin position="587"/>
        <end position="616"/>
    </location>
</feature>
<evidence type="ECO:0000313" key="8">
    <source>
        <dbReference type="Proteomes" id="UP000269793"/>
    </source>
</evidence>
<dbReference type="GO" id="GO:0043565">
    <property type="term" value="F:sequence-specific DNA binding"/>
    <property type="evidence" value="ECO:0007669"/>
    <property type="project" value="TreeGrafter"/>
</dbReference>
<dbReference type="SUPFAM" id="SSF54616">
    <property type="entry name" value="DNA-binding domain of Mlu1-box binding protein MBP1"/>
    <property type="match status" value="1"/>
</dbReference>
<dbReference type="PANTHER" id="PTHR47792:SF1">
    <property type="entry name" value="PROTEIN SOK2-RELATED"/>
    <property type="match status" value="1"/>
</dbReference>
<evidence type="ECO:0000313" key="7">
    <source>
        <dbReference type="EMBL" id="AYO42308.1"/>
    </source>
</evidence>
<reference evidence="7 8" key="1">
    <citation type="submission" date="2018-10" db="EMBL/GenBank/DDBJ databases">
        <title>Complete genome sequence of Malassezia restricta CBS 7877.</title>
        <authorList>
            <person name="Morand S.C."/>
            <person name="Bertignac M."/>
            <person name="Iltis A."/>
            <person name="Kolder I."/>
            <person name="Pirovano W."/>
            <person name="Jourdain R."/>
            <person name="Clavaud C."/>
        </authorList>
    </citation>
    <scope>NUCLEOTIDE SEQUENCE [LARGE SCALE GENOMIC DNA]</scope>
    <source>
        <strain evidence="7 8">CBS 7877</strain>
    </source>
</reference>
<dbReference type="GO" id="GO:0003700">
    <property type="term" value="F:DNA-binding transcription factor activity"/>
    <property type="evidence" value="ECO:0007669"/>
    <property type="project" value="TreeGrafter"/>
</dbReference>
<feature type="compositionally biased region" description="Basic and acidic residues" evidence="5">
    <location>
        <begin position="558"/>
        <end position="570"/>
    </location>
</feature>
<dbReference type="VEuPathDB" id="FungiDB:DNF11_1358"/>
<dbReference type="GO" id="GO:0045944">
    <property type="term" value="P:positive regulation of transcription by RNA polymerase II"/>
    <property type="evidence" value="ECO:0007669"/>
    <property type="project" value="TreeGrafter"/>
</dbReference>
<organism evidence="7 8">
    <name type="scientific">Malassezia restricta (strain ATCC 96810 / NBRC 103918 / CBS 7877)</name>
    <name type="common">Seborrheic dermatitis infection agent</name>
    <dbReference type="NCBI Taxonomy" id="425264"/>
    <lineage>
        <taxon>Eukaryota</taxon>
        <taxon>Fungi</taxon>
        <taxon>Dikarya</taxon>
        <taxon>Basidiomycota</taxon>
        <taxon>Ustilaginomycotina</taxon>
        <taxon>Malasseziomycetes</taxon>
        <taxon>Malasseziales</taxon>
        <taxon>Malasseziaceae</taxon>
        <taxon>Malassezia</taxon>
    </lineage>
</organism>
<dbReference type="OrthoDB" id="5407653at2759"/>
<dbReference type="SMART" id="SM01252">
    <property type="entry name" value="KilA-N"/>
    <property type="match status" value="1"/>
</dbReference>
<dbReference type="Gene3D" id="3.10.260.10">
    <property type="entry name" value="Transcription regulator HTH, APSES-type DNA-binding domain"/>
    <property type="match status" value="1"/>
</dbReference>
<sequence>MSTASPSVSTTTAATAAAASAAASPYGGISSMHAAPQQPAPPAPQPQAPTASHSGAPALHGHASTALACSDPHVGGHASSAGLYQQQPDSVNQSSHHMASSFPSTQLSPMTSPYAATYAAAQHPMYSASYPGHAYAPYPNYFGHISHYGTHPPHYPAAATSGPAYHAPFMSSMMPHAGYNPHTPAHIPSHHAPSAAAMPLSMTTSSANATSPAAPGGMTSGAMMAASSYGSAPQYTTPVPWMGRHRVTTTLWEDEGTLCFQVDVKGVCVARRHDNNMVNGTKLLNVCGMSRGKRDGILKNEKERIVVKVGAMHLKGVWIAFNRAKQLAEQHGIIDILYPLFEPNIQSFLYHPDNYPRTAAVMAAAQERQVHRHYGGMPANGVNTPVKDVSSSDISTASLPLHSSLPHSHWGSPGQTTAHDTSATSNSADTSLSYSYPQHHSHYHHPATVLPTAHAACQQTPNSTAASVTSPTPAPTTPGMFHSPNTPYSAHAAAMPPPTVRSTTAPAAPGMMVDRRLEHAATPAATPNGHAASTSSVPATLSHELQQQPTSHMSHSSNEARRFSMEKRPGEPAVSLDVSPHHEFPHHVGPPSGVPVPQSTANSFATSPMPSTSSFSMDEKRPKMENATSTTTAPPTPSTSTVEVRSAASSTAPPAHQPLDMVYSGDGRPTETGVPTQKHEN</sequence>
<gene>
    <name evidence="7" type="primary">stuA</name>
    <name evidence="7" type="ORF">DNF11_1358</name>
</gene>
<dbReference type="EMBL" id="CP033149">
    <property type="protein sequence ID" value="AYO42308.1"/>
    <property type="molecule type" value="Genomic_DNA"/>
</dbReference>
<evidence type="ECO:0000259" key="6">
    <source>
        <dbReference type="PROSITE" id="PS51299"/>
    </source>
</evidence>
<keyword evidence="3" id="KW-0238">DNA-binding</keyword>
<proteinExistence type="inferred from homology"/>
<dbReference type="InterPro" id="IPR029790">
    <property type="entry name" value="EFG1/Phd1/StuA"/>
</dbReference>
<feature type="region of interest" description="Disordered" evidence="5">
    <location>
        <begin position="1"/>
        <end position="106"/>
    </location>
</feature>
<evidence type="ECO:0000256" key="5">
    <source>
        <dbReference type="SAM" id="MobiDB-lite"/>
    </source>
</evidence>
<name>A0A3G2S5E3_MALR7</name>
<protein>
    <submittedName>
        <fullName evidence="7">Cell pattern formation-associated protein stuA</fullName>
    </submittedName>
</protein>
<feature type="compositionally biased region" description="Low complexity" evidence="5">
    <location>
        <begin position="398"/>
        <end position="438"/>
    </location>
</feature>
<evidence type="ECO:0000256" key="1">
    <source>
        <dbReference type="ARBA" id="ARBA00007247"/>
    </source>
</evidence>
<comment type="similarity">
    <text evidence="1">Belongs to the EFG1/PHD1/stuA family.</text>
</comment>
<dbReference type="GO" id="GO:0005634">
    <property type="term" value="C:nucleus"/>
    <property type="evidence" value="ECO:0007669"/>
    <property type="project" value="TreeGrafter"/>
</dbReference>
<dbReference type="AlphaFoldDB" id="A0A3G2S5E3"/>
<feature type="domain" description="HTH APSES-type" evidence="6">
    <location>
        <begin position="246"/>
        <end position="352"/>
    </location>
</feature>
<dbReference type="FunFam" id="3.10.260.10:FF:000003">
    <property type="entry name" value="Ascospore maturation 1 protein"/>
    <property type="match status" value="1"/>
</dbReference>
<dbReference type="Pfam" id="PF04383">
    <property type="entry name" value="KilA-N"/>
    <property type="match status" value="1"/>
</dbReference>
<dbReference type="InterPro" id="IPR018004">
    <property type="entry name" value="KilA/APSES_HTH"/>
</dbReference>
<dbReference type="STRING" id="425264.A0A3G2S5E3"/>
<dbReference type="InterPro" id="IPR003163">
    <property type="entry name" value="Tscrpt_reg_HTH_APSES-type"/>
</dbReference>
<dbReference type="PROSITE" id="PS51299">
    <property type="entry name" value="HTH_APSES"/>
    <property type="match status" value="1"/>
</dbReference>
<evidence type="ECO:0000256" key="4">
    <source>
        <dbReference type="ARBA" id="ARBA00023163"/>
    </source>
</evidence>
<feature type="region of interest" description="Disordered" evidence="5">
    <location>
        <begin position="458"/>
        <end position="506"/>
    </location>
</feature>
<evidence type="ECO:0000256" key="2">
    <source>
        <dbReference type="ARBA" id="ARBA00023015"/>
    </source>
</evidence>
<keyword evidence="4" id="KW-0804">Transcription</keyword>
<dbReference type="InterPro" id="IPR036887">
    <property type="entry name" value="HTH_APSES_sf"/>
</dbReference>
<keyword evidence="8" id="KW-1185">Reference proteome</keyword>
<dbReference type="Proteomes" id="UP000269793">
    <property type="component" value="Chromosome II"/>
</dbReference>
<feature type="region of interest" description="Disordered" evidence="5">
    <location>
        <begin position="374"/>
        <end position="444"/>
    </location>
</feature>
<feature type="compositionally biased region" description="Low complexity" evidence="5">
    <location>
        <begin position="627"/>
        <end position="641"/>
    </location>
</feature>
<dbReference type="PANTHER" id="PTHR47792">
    <property type="entry name" value="PROTEIN SOK2-RELATED"/>
    <property type="match status" value="1"/>
</dbReference>